<dbReference type="GO" id="GO:0000150">
    <property type="term" value="F:DNA strand exchange activity"/>
    <property type="evidence" value="ECO:0007669"/>
    <property type="project" value="InterPro"/>
</dbReference>
<keyword evidence="4" id="KW-1185">Reference proteome</keyword>
<dbReference type="InterPro" id="IPR009057">
    <property type="entry name" value="Homeodomain-like_sf"/>
</dbReference>
<dbReference type="PROSITE" id="PS50531">
    <property type="entry name" value="HTH_IS21"/>
    <property type="match status" value="1"/>
</dbReference>
<evidence type="ECO:0000259" key="2">
    <source>
        <dbReference type="PROSITE" id="PS50531"/>
    </source>
</evidence>
<proteinExistence type="predicted"/>
<dbReference type="SUPFAM" id="SSF46689">
    <property type="entry name" value="Homeodomain-like"/>
    <property type="match status" value="1"/>
</dbReference>
<dbReference type="Pfam" id="PF02796">
    <property type="entry name" value="HTH_7"/>
    <property type="match status" value="1"/>
</dbReference>
<gene>
    <name evidence="3" type="primary">tnpA_1</name>
    <name evidence="3" type="ORF">SAE02_61370</name>
</gene>
<name>A0A512DZX9_9PROT</name>
<dbReference type="Gene3D" id="1.10.10.60">
    <property type="entry name" value="Homeodomain-like"/>
    <property type="match status" value="1"/>
</dbReference>
<dbReference type="InterPro" id="IPR002560">
    <property type="entry name" value="Transposase_DDE"/>
</dbReference>
<evidence type="ECO:0000313" key="4">
    <source>
        <dbReference type="Proteomes" id="UP000321523"/>
    </source>
</evidence>
<dbReference type="InterPro" id="IPR047951">
    <property type="entry name" value="Transpos_ISL3"/>
</dbReference>
<dbReference type="GO" id="GO:0003677">
    <property type="term" value="F:DNA binding"/>
    <property type="evidence" value="ECO:0007669"/>
    <property type="project" value="InterPro"/>
</dbReference>
<dbReference type="PANTHER" id="PTHR33498">
    <property type="entry name" value="TRANSPOSASE FOR INSERTION SEQUENCE ELEMENT IS1557"/>
    <property type="match status" value="1"/>
</dbReference>
<dbReference type="EMBL" id="BJYZ01000034">
    <property type="protein sequence ID" value="GEO41989.1"/>
    <property type="molecule type" value="Genomic_DNA"/>
</dbReference>
<dbReference type="AlphaFoldDB" id="A0A512DZX9"/>
<evidence type="ECO:0000313" key="3">
    <source>
        <dbReference type="EMBL" id="GEO41989.1"/>
    </source>
</evidence>
<dbReference type="NCBIfam" id="NF033550">
    <property type="entry name" value="transpos_ISL3"/>
    <property type="match status" value="1"/>
</dbReference>
<feature type="region of interest" description="Disordered" evidence="1">
    <location>
        <begin position="220"/>
        <end position="245"/>
    </location>
</feature>
<feature type="compositionally biased region" description="Basic residues" evidence="1">
    <location>
        <begin position="570"/>
        <end position="591"/>
    </location>
</feature>
<feature type="region of interest" description="Disordered" evidence="1">
    <location>
        <begin position="506"/>
        <end position="591"/>
    </location>
</feature>
<dbReference type="Pfam" id="PF14690">
    <property type="entry name" value="Zn_ribbon_ISL3"/>
    <property type="match status" value="1"/>
</dbReference>
<dbReference type="InterPro" id="IPR006120">
    <property type="entry name" value="Resolvase_HTH_dom"/>
</dbReference>
<organism evidence="3 4">
    <name type="scientific">Skermanella aerolata</name>
    <dbReference type="NCBI Taxonomy" id="393310"/>
    <lineage>
        <taxon>Bacteria</taxon>
        <taxon>Pseudomonadati</taxon>
        <taxon>Pseudomonadota</taxon>
        <taxon>Alphaproteobacteria</taxon>
        <taxon>Rhodospirillales</taxon>
        <taxon>Azospirillaceae</taxon>
        <taxon>Skermanella</taxon>
    </lineage>
</organism>
<evidence type="ECO:0000256" key="1">
    <source>
        <dbReference type="SAM" id="MobiDB-lite"/>
    </source>
</evidence>
<dbReference type="InterPro" id="IPR029261">
    <property type="entry name" value="Transposase_Znf"/>
</dbReference>
<dbReference type="InterPro" id="IPR017894">
    <property type="entry name" value="HTH_IS21_transposase_type"/>
</dbReference>
<reference evidence="3 4" key="1">
    <citation type="submission" date="2019-07" db="EMBL/GenBank/DDBJ databases">
        <title>Whole genome shotgun sequence of Skermanella aerolata NBRC 106429.</title>
        <authorList>
            <person name="Hosoyama A."/>
            <person name="Uohara A."/>
            <person name="Ohji S."/>
            <person name="Ichikawa N."/>
        </authorList>
    </citation>
    <scope>NUCLEOTIDE SEQUENCE [LARGE SCALE GENOMIC DNA]</scope>
    <source>
        <strain evidence="3 4">NBRC 106429</strain>
    </source>
</reference>
<accession>A0A512DZX9</accession>
<protein>
    <submittedName>
        <fullName evidence="3">Transposase</fullName>
    </submittedName>
</protein>
<feature type="domain" description="HTH IS21-type" evidence="2">
    <location>
        <begin position="249"/>
        <end position="310"/>
    </location>
</feature>
<comment type="caution">
    <text evidence="3">The sequence shown here is derived from an EMBL/GenBank/DDBJ whole genome shotgun (WGS) entry which is preliminary data.</text>
</comment>
<feature type="compositionally biased region" description="Basic and acidic residues" evidence="1">
    <location>
        <begin position="232"/>
        <end position="245"/>
    </location>
</feature>
<sequence>MCDYPSVRRHSSYGRRLADLPWQGRRVELHLRVRRFRCVNDACPRRVFAERLPEVTVPMARRTLRLRETQQDLGLALGGEGGSRLSRRLAMPLSPDTVLRLIRAIVLKPAEAPRVLGVDDFAFRRGQHYGTILCDLERRCAIDLLPDRQGETLATWLKEHPGAEIVARDRAGAFADGIRQGAPEAIQVADRFHLLCNASDALKPVFDRHHQEIRKAIQATAPTPSLVSRPEPGSRAEDRARDRFDDRQARYDEVARLRQAGMPLKRIARELGLGHKTVKRWLRAGHAPTWRKPPRPKLIDRYREYLERRWREGCHNAAQLWRELCDQGFTGKSGAVRLWATRQRRDRAPGSAALRFPAVPVPTSRQATRLVLADQAKLDEAERGLVATLITAAPAITEAVTLVRAFAAMIRQQEVDALDPWIAAARQNNLTTVSSSSGVGSQRPDLMKSDWTIRGSIAPDPLASPGWSVSRVSSASTRMDISFARISSQSPGLDWKVYETVLRFGSPESSASSRGRRCPSRETDRPRPPVLGGAMSRSKERDRGTISRSRPSIAWPCTETPVIDTPTVPRRIRTRPPAIRYRRRRRRRAAR</sequence>
<dbReference type="PANTHER" id="PTHR33498:SF1">
    <property type="entry name" value="TRANSPOSASE FOR INSERTION SEQUENCE ELEMENT IS1557"/>
    <property type="match status" value="1"/>
</dbReference>
<dbReference type="Proteomes" id="UP000321523">
    <property type="component" value="Unassembled WGS sequence"/>
</dbReference>
<dbReference type="Pfam" id="PF01610">
    <property type="entry name" value="DDE_Tnp_ISL3"/>
    <property type="match status" value="1"/>
</dbReference>